<evidence type="ECO:0000313" key="2">
    <source>
        <dbReference type="Proteomes" id="UP000268857"/>
    </source>
</evidence>
<keyword evidence="2" id="KW-1185">Reference proteome</keyword>
<dbReference type="RefSeq" id="WP_016875622.1">
    <property type="nucleotide sequence ID" value="NZ_AJLN01000100.1"/>
</dbReference>
<sequence>MFGAYSIRFEIGGGALVAKIGIVKTANISTINKADDRLQPNLSDRKTSRLYKSA</sequence>
<comment type="caution">
    <text evidence="1">The sequence shown here is derived from an EMBL/GenBank/DDBJ whole genome shotgun (WGS) entry which is preliminary data.</text>
</comment>
<proteinExistence type="predicted"/>
<organism evidence="1 2">
    <name type="scientific">Chlorogloeopsis fritschii PCC 6912</name>
    <dbReference type="NCBI Taxonomy" id="211165"/>
    <lineage>
        <taxon>Bacteria</taxon>
        <taxon>Bacillati</taxon>
        <taxon>Cyanobacteriota</taxon>
        <taxon>Cyanophyceae</taxon>
        <taxon>Nostocales</taxon>
        <taxon>Chlorogloeopsidaceae</taxon>
        <taxon>Chlorogloeopsis</taxon>
    </lineage>
</organism>
<dbReference type="EMBL" id="RSCJ01000004">
    <property type="protein sequence ID" value="RUR84688.1"/>
    <property type="molecule type" value="Genomic_DNA"/>
</dbReference>
<evidence type="ECO:0000313" key="1">
    <source>
        <dbReference type="EMBL" id="RUR84688.1"/>
    </source>
</evidence>
<dbReference type="AlphaFoldDB" id="A0A3S0YHM1"/>
<reference evidence="1 2" key="1">
    <citation type="journal article" date="2019" name="Genome Biol. Evol.">
        <title>Day and night: Metabolic profiles and evolutionary relationships of six axenic non-marine cyanobacteria.</title>
        <authorList>
            <person name="Will S.E."/>
            <person name="Henke P."/>
            <person name="Boedeker C."/>
            <person name="Huang S."/>
            <person name="Brinkmann H."/>
            <person name="Rohde M."/>
            <person name="Jarek M."/>
            <person name="Friedl T."/>
            <person name="Seufert S."/>
            <person name="Schumacher M."/>
            <person name="Overmann J."/>
            <person name="Neumann-Schaal M."/>
            <person name="Petersen J."/>
        </authorList>
    </citation>
    <scope>NUCLEOTIDE SEQUENCE [LARGE SCALE GENOMIC DNA]</scope>
    <source>
        <strain evidence="1 2">PCC 6912</strain>
    </source>
</reference>
<accession>A0A3S0YHM1</accession>
<protein>
    <submittedName>
        <fullName evidence="1">Uncharacterized protein</fullName>
    </submittedName>
</protein>
<gene>
    <name evidence="1" type="ORF">PCC6912_15830</name>
</gene>
<dbReference type="Proteomes" id="UP000268857">
    <property type="component" value="Unassembled WGS sequence"/>
</dbReference>
<name>A0A3S0YHM1_CHLFR</name>